<gene>
    <name evidence="2" type="ORF">COCC4DRAFT_157087</name>
</gene>
<organism evidence="2 3">
    <name type="scientific">Cochliobolus heterostrophus (strain C4 / ATCC 48331 / race T)</name>
    <name type="common">Southern corn leaf blight fungus</name>
    <name type="synonym">Bipolaris maydis</name>
    <dbReference type="NCBI Taxonomy" id="665024"/>
    <lineage>
        <taxon>Eukaryota</taxon>
        <taxon>Fungi</taxon>
        <taxon>Dikarya</taxon>
        <taxon>Ascomycota</taxon>
        <taxon>Pezizomycotina</taxon>
        <taxon>Dothideomycetes</taxon>
        <taxon>Pleosporomycetidae</taxon>
        <taxon>Pleosporales</taxon>
        <taxon>Pleosporineae</taxon>
        <taxon>Pleosporaceae</taxon>
        <taxon>Bipolaris</taxon>
    </lineage>
</organism>
<dbReference type="Proteomes" id="UP000012338">
    <property type="component" value="Unassembled WGS sequence"/>
</dbReference>
<dbReference type="AlphaFoldDB" id="N4XD02"/>
<feature type="compositionally biased region" description="Basic residues" evidence="1">
    <location>
        <begin position="70"/>
        <end position="80"/>
    </location>
</feature>
<reference evidence="2 3" key="1">
    <citation type="journal article" date="2012" name="PLoS Pathog.">
        <title>Diverse lifestyles and strategies of plant pathogenesis encoded in the genomes of eighteen Dothideomycetes fungi.</title>
        <authorList>
            <person name="Ohm R.A."/>
            <person name="Feau N."/>
            <person name="Henrissat B."/>
            <person name="Schoch C.L."/>
            <person name="Horwitz B.A."/>
            <person name="Barry K.W."/>
            <person name="Condon B.J."/>
            <person name="Copeland A.C."/>
            <person name="Dhillon B."/>
            <person name="Glaser F."/>
            <person name="Hesse C.N."/>
            <person name="Kosti I."/>
            <person name="LaButti K."/>
            <person name="Lindquist E.A."/>
            <person name="Lucas S."/>
            <person name="Salamov A.A."/>
            <person name="Bradshaw R.E."/>
            <person name="Ciuffetti L."/>
            <person name="Hamelin R.C."/>
            <person name="Kema G.H.J."/>
            <person name="Lawrence C."/>
            <person name="Scott J.A."/>
            <person name="Spatafora J.W."/>
            <person name="Turgeon B.G."/>
            <person name="de Wit P.J.G.M."/>
            <person name="Zhong S."/>
            <person name="Goodwin S.B."/>
            <person name="Grigoriev I.V."/>
        </authorList>
    </citation>
    <scope>NUCLEOTIDE SEQUENCE [LARGE SCALE GENOMIC DNA]</scope>
    <source>
        <strain evidence="3">C4 / ATCC 48331 / race T</strain>
    </source>
</reference>
<name>N4XD02_COCH4</name>
<evidence type="ECO:0000313" key="2">
    <source>
        <dbReference type="EMBL" id="ENI10884.1"/>
    </source>
</evidence>
<feature type="compositionally biased region" description="Polar residues" evidence="1">
    <location>
        <begin position="114"/>
        <end position="129"/>
    </location>
</feature>
<feature type="compositionally biased region" description="Polar residues" evidence="1">
    <location>
        <begin position="85"/>
        <end position="98"/>
    </location>
</feature>
<feature type="compositionally biased region" description="Polar residues" evidence="1">
    <location>
        <begin position="38"/>
        <end position="54"/>
    </location>
</feature>
<reference evidence="3" key="2">
    <citation type="journal article" date="2013" name="PLoS Genet.">
        <title>Comparative genome structure, secondary metabolite, and effector coding capacity across Cochliobolus pathogens.</title>
        <authorList>
            <person name="Condon B.J."/>
            <person name="Leng Y."/>
            <person name="Wu D."/>
            <person name="Bushley K.E."/>
            <person name="Ohm R.A."/>
            <person name="Otillar R."/>
            <person name="Martin J."/>
            <person name="Schackwitz W."/>
            <person name="Grimwood J."/>
            <person name="MohdZainudin N."/>
            <person name="Xue C."/>
            <person name="Wang R."/>
            <person name="Manning V.A."/>
            <person name="Dhillon B."/>
            <person name="Tu Z.J."/>
            <person name="Steffenson B.J."/>
            <person name="Salamov A."/>
            <person name="Sun H."/>
            <person name="Lowry S."/>
            <person name="LaButti K."/>
            <person name="Han J."/>
            <person name="Copeland A."/>
            <person name="Lindquist E."/>
            <person name="Barry K."/>
            <person name="Schmutz J."/>
            <person name="Baker S.E."/>
            <person name="Ciuffetti L.M."/>
            <person name="Grigoriev I.V."/>
            <person name="Zhong S."/>
            <person name="Turgeon B.G."/>
        </authorList>
    </citation>
    <scope>NUCLEOTIDE SEQUENCE [LARGE SCALE GENOMIC DNA]</scope>
    <source>
        <strain evidence="3">C4 / ATCC 48331 / race T</strain>
    </source>
</reference>
<protein>
    <submittedName>
        <fullName evidence="2">Uncharacterized protein</fullName>
    </submittedName>
</protein>
<evidence type="ECO:0000256" key="1">
    <source>
        <dbReference type="SAM" id="MobiDB-lite"/>
    </source>
</evidence>
<accession>N4XD02</accession>
<dbReference type="HOGENOM" id="CLU_1948614_0_0_1"/>
<sequence>MLSLGINNRLVIYEQYLKRTTYKVSTYPSSARLPHTLYLTNPTSSNNDVTNPVKSSPKKGTRPTLSPTAKGKKIKRHNNPPRHSITAQPSKTYANMTLTRPPPHQYQPRALSLSARTTPTQPPRTSKQP</sequence>
<evidence type="ECO:0000313" key="3">
    <source>
        <dbReference type="Proteomes" id="UP000012338"/>
    </source>
</evidence>
<feature type="region of interest" description="Disordered" evidence="1">
    <location>
        <begin position="28"/>
        <end position="129"/>
    </location>
</feature>
<keyword evidence="3" id="KW-1185">Reference proteome</keyword>
<dbReference type="EMBL" id="KB733444">
    <property type="protein sequence ID" value="ENI10884.1"/>
    <property type="molecule type" value="Genomic_DNA"/>
</dbReference>
<proteinExistence type="predicted"/>